<comment type="similarity">
    <text evidence="5">Belongs to the RimM family.</text>
</comment>
<keyword evidence="1 5" id="KW-0963">Cytoplasm</keyword>
<proteinExistence type="inferred from homology"/>
<dbReference type="InterPro" id="IPR036976">
    <property type="entry name" value="RimM_N_sf"/>
</dbReference>
<accession>A0ABR4YIM0</accession>
<evidence type="ECO:0000259" key="7">
    <source>
        <dbReference type="Pfam" id="PF24986"/>
    </source>
</evidence>
<dbReference type="InterPro" id="IPR011033">
    <property type="entry name" value="PRC_barrel-like_sf"/>
</dbReference>
<protein>
    <recommendedName>
        <fullName evidence="5">Ribosome maturation factor RimM</fullName>
    </recommendedName>
</protein>
<gene>
    <name evidence="5" type="primary">rimM</name>
    <name evidence="8" type="ORF">LG35_06670</name>
</gene>
<evidence type="ECO:0000313" key="9">
    <source>
        <dbReference type="Proteomes" id="UP000030889"/>
    </source>
</evidence>
<evidence type="ECO:0000256" key="4">
    <source>
        <dbReference type="ARBA" id="ARBA00023186"/>
    </source>
</evidence>
<dbReference type="NCBIfam" id="TIGR02273">
    <property type="entry name" value="16S_RimM"/>
    <property type="match status" value="1"/>
</dbReference>
<comment type="caution">
    <text evidence="8">The sequence shown here is derived from an EMBL/GenBank/DDBJ whole genome shotgun (WGS) entry which is preliminary data.</text>
</comment>
<dbReference type="InterPro" id="IPR056792">
    <property type="entry name" value="PRC_RimM"/>
</dbReference>
<evidence type="ECO:0000259" key="6">
    <source>
        <dbReference type="Pfam" id="PF01782"/>
    </source>
</evidence>
<dbReference type="InterPro" id="IPR009000">
    <property type="entry name" value="Transl_B-barrel_sf"/>
</dbReference>
<dbReference type="PANTHER" id="PTHR33692:SF1">
    <property type="entry name" value="RIBOSOME MATURATION FACTOR RIMM"/>
    <property type="match status" value="1"/>
</dbReference>
<dbReference type="Pfam" id="PF24986">
    <property type="entry name" value="PRC_RimM"/>
    <property type="match status" value="1"/>
</dbReference>
<evidence type="ECO:0000313" key="8">
    <source>
        <dbReference type="EMBL" id="KHE41922.1"/>
    </source>
</evidence>
<keyword evidence="3 5" id="KW-0698">rRNA processing</keyword>
<evidence type="ECO:0000256" key="5">
    <source>
        <dbReference type="HAMAP-Rule" id="MF_00014"/>
    </source>
</evidence>
<sequence>MNTLETVGKVSKPFGREGELIINLYDTFPEEFDKREPLFASIDALAVPLFIEKFERRGHSSALVTFADFDTQERAAELVGLELSLRTDDEEADDDIVYLEDLVGFRATFDGHPLRGEITDYIDSEQNPLFAITAEGREILVPAAEEMISALDIDAREITFVLPEGLLDLYL</sequence>
<organism evidence="8 9">
    <name type="scientific">Alistipes inops</name>
    <dbReference type="NCBI Taxonomy" id="1501391"/>
    <lineage>
        <taxon>Bacteria</taxon>
        <taxon>Pseudomonadati</taxon>
        <taxon>Bacteroidota</taxon>
        <taxon>Bacteroidia</taxon>
        <taxon>Bacteroidales</taxon>
        <taxon>Rikenellaceae</taxon>
        <taxon>Alistipes</taxon>
    </lineage>
</organism>
<evidence type="ECO:0000256" key="3">
    <source>
        <dbReference type="ARBA" id="ARBA00022552"/>
    </source>
</evidence>
<dbReference type="Proteomes" id="UP000030889">
    <property type="component" value="Unassembled WGS sequence"/>
</dbReference>
<dbReference type="SUPFAM" id="SSF50346">
    <property type="entry name" value="PRC-barrel domain"/>
    <property type="match status" value="1"/>
</dbReference>
<evidence type="ECO:0000256" key="2">
    <source>
        <dbReference type="ARBA" id="ARBA00022517"/>
    </source>
</evidence>
<dbReference type="SUPFAM" id="SSF50447">
    <property type="entry name" value="Translation proteins"/>
    <property type="match status" value="1"/>
</dbReference>
<dbReference type="Pfam" id="PF01782">
    <property type="entry name" value="RimM"/>
    <property type="match status" value="1"/>
</dbReference>
<keyword evidence="2 5" id="KW-0690">Ribosome biogenesis</keyword>
<dbReference type="PANTHER" id="PTHR33692">
    <property type="entry name" value="RIBOSOME MATURATION FACTOR RIMM"/>
    <property type="match status" value="1"/>
</dbReference>
<comment type="function">
    <text evidence="5">An accessory protein needed during the final step in the assembly of 30S ribosomal subunit, possibly for assembly of the head region. Essential for efficient processing of 16S rRNA. May be needed both before and after RbfA during the maturation of 16S rRNA. It has affinity for free ribosomal 30S subunits but not for 70S ribosomes.</text>
</comment>
<comment type="subunit">
    <text evidence="5">Binds ribosomal protein uS19.</text>
</comment>
<dbReference type="InterPro" id="IPR002676">
    <property type="entry name" value="RimM_N"/>
</dbReference>
<dbReference type="RefSeq" id="WP_035473419.1">
    <property type="nucleotide sequence ID" value="NZ_JRGF01000007.1"/>
</dbReference>
<keyword evidence="4 5" id="KW-0143">Chaperone</keyword>
<comment type="subcellular location">
    <subcellularLocation>
        <location evidence="5">Cytoplasm</location>
    </subcellularLocation>
</comment>
<dbReference type="EMBL" id="JRGF01000007">
    <property type="protein sequence ID" value="KHE41922.1"/>
    <property type="molecule type" value="Genomic_DNA"/>
</dbReference>
<dbReference type="Gene3D" id="2.30.30.240">
    <property type="entry name" value="PRC-barrel domain"/>
    <property type="match status" value="1"/>
</dbReference>
<feature type="domain" description="Ribosome maturation factor RimM PRC barrel" evidence="7">
    <location>
        <begin position="100"/>
        <end position="166"/>
    </location>
</feature>
<comment type="domain">
    <text evidence="5">The PRC barrel domain binds ribosomal protein uS19.</text>
</comment>
<name>A0ABR4YIM0_9BACT</name>
<dbReference type="Gene3D" id="2.40.30.60">
    <property type="entry name" value="RimM"/>
    <property type="match status" value="1"/>
</dbReference>
<evidence type="ECO:0000256" key="1">
    <source>
        <dbReference type="ARBA" id="ARBA00022490"/>
    </source>
</evidence>
<dbReference type="InterPro" id="IPR011961">
    <property type="entry name" value="RimM"/>
</dbReference>
<keyword evidence="9" id="KW-1185">Reference proteome</keyword>
<dbReference type="HAMAP" id="MF_00014">
    <property type="entry name" value="Ribosome_mat_RimM"/>
    <property type="match status" value="1"/>
</dbReference>
<reference evidence="8 9" key="1">
    <citation type="submission" date="2014-09" db="EMBL/GenBank/DDBJ databases">
        <title>Alistipes sp. 627, sp. nov., a novel member of the family Rikenellaceae isolated from human faeces.</title>
        <authorList>
            <person name="Shkoporov A.N."/>
            <person name="Chaplin A.V."/>
            <person name="Motuzova O.V."/>
            <person name="Kafarskaia L.I."/>
            <person name="Khokhlova E.V."/>
            <person name="Efimov B.A."/>
        </authorList>
    </citation>
    <scope>NUCLEOTIDE SEQUENCE [LARGE SCALE GENOMIC DNA]</scope>
    <source>
        <strain evidence="8 9">627</strain>
    </source>
</reference>
<feature type="domain" description="RimM N-terminal" evidence="6">
    <location>
        <begin position="6"/>
        <end position="87"/>
    </location>
</feature>